<dbReference type="Proteomes" id="UP000019335">
    <property type="component" value="Unassembled WGS sequence"/>
</dbReference>
<reference evidence="3 4" key="1">
    <citation type="journal article" date="2014" name="Mol. Plant">
        <title>Chromosome Scale Genome Assembly and Transcriptome Profiling of Nannochloropsis gaditana in Nitrogen Depletion.</title>
        <authorList>
            <person name="Corteggiani Carpinelli E."/>
            <person name="Telatin A."/>
            <person name="Vitulo N."/>
            <person name="Forcato C."/>
            <person name="D'Angelo M."/>
            <person name="Schiavon R."/>
            <person name="Vezzi A."/>
            <person name="Giacometti G.M."/>
            <person name="Morosinotto T."/>
            <person name="Valle G."/>
        </authorList>
    </citation>
    <scope>NUCLEOTIDE SEQUENCE [LARGE SCALE GENOMIC DNA]</scope>
    <source>
        <strain evidence="3 4">B-31</strain>
    </source>
</reference>
<feature type="transmembrane region" description="Helical" evidence="2">
    <location>
        <begin position="295"/>
        <end position="319"/>
    </location>
</feature>
<comment type="caution">
    <text evidence="3">The sequence shown here is derived from an EMBL/GenBank/DDBJ whole genome shotgun (WGS) entry which is preliminary data.</text>
</comment>
<feature type="region of interest" description="Disordered" evidence="1">
    <location>
        <begin position="547"/>
        <end position="573"/>
    </location>
</feature>
<sequence length="728" mass="77614">MDLENCRDFIIFLTRYTRIRFSIFMKDSPTPPLEHLPSEHLSAADAIAHNDRRDKMPPKPYLSIHRLPHPPAPLIFVLRLSTLLLCMAALLIISSSTPGITVLIQGLICIFGAILSCQAAAYLERIHSGLEQQHDEEISVALRSGPKRISFVTSPPRSTTRLPVTRITFPQDLAHAEENGEENHHQNTSLHHMAGRGRGREAEEGRGKVVEEEEVVVPQGDHGVAGQHGCGWGHYQDYAEDREKGRGGGAAWDQGGEDPVLPLPAPTVLPPSFPSSLPPSLPPHNRLSRDKRLTFLHSLSAVLLFVDALWVFSLAGTAFSRPPSFPPSPPASDAPSSLRTRGRGRGGEEGILRVVLLCVIGILCLVASGAAVGATLRVRFYGGLRGCEGEVAVEGKEAGNAARHRLSSGSGMKEGGAGAKEKGEGRKQDQEEEEGREDGAEAGGWTVIGIHDGPIPGEERAGDEREEEAREGGREGRQLSSCLQLQAASGPAFPSLPSSLFAGYPFRVPFEGKAAAVQGRPSPAFASNTTATPSAIAAQAALGACGPGKKGRIPSSRLPPPCRQRSSSWEDDAKPAMAPVALVKETSPRDTTNLLYGASEDIREEETLAVPTPLSSHRFPRSADTSTVQEGQDAPGTPTLCPDLALGSLGPKSLRRSSSFVLPTSTTRGALPLHLPPPPRSASFVLAPAPSPGNNQGMRAPTAERETRGLPLAVAMDARLVMRVPLRT</sequence>
<feature type="transmembrane region" description="Helical" evidence="2">
    <location>
        <begin position="100"/>
        <end position="123"/>
    </location>
</feature>
<feature type="region of interest" description="Disordered" evidence="1">
    <location>
        <begin position="240"/>
        <end position="284"/>
    </location>
</feature>
<dbReference type="AlphaFoldDB" id="W7T6Y1"/>
<feature type="compositionally biased region" description="Basic and acidic residues" evidence="1">
    <location>
        <begin position="198"/>
        <end position="209"/>
    </location>
</feature>
<organism evidence="3 4">
    <name type="scientific">Nannochloropsis gaditana</name>
    <dbReference type="NCBI Taxonomy" id="72520"/>
    <lineage>
        <taxon>Eukaryota</taxon>
        <taxon>Sar</taxon>
        <taxon>Stramenopiles</taxon>
        <taxon>Ochrophyta</taxon>
        <taxon>Eustigmatophyceae</taxon>
        <taxon>Eustigmatales</taxon>
        <taxon>Monodopsidaceae</taxon>
        <taxon>Nannochloropsis</taxon>
    </lineage>
</organism>
<feature type="compositionally biased region" description="Pro residues" evidence="1">
    <location>
        <begin position="261"/>
        <end position="282"/>
    </location>
</feature>
<evidence type="ECO:0000256" key="1">
    <source>
        <dbReference type="SAM" id="MobiDB-lite"/>
    </source>
</evidence>
<evidence type="ECO:0000313" key="4">
    <source>
        <dbReference type="Proteomes" id="UP000019335"/>
    </source>
</evidence>
<protein>
    <submittedName>
        <fullName evidence="3">Uncharacterized protein</fullName>
    </submittedName>
</protein>
<feature type="compositionally biased region" description="Pro residues" evidence="1">
    <location>
        <begin position="323"/>
        <end position="332"/>
    </location>
</feature>
<keyword evidence="2" id="KW-0812">Transmembrane</keyword>
<feature type="region of interest" description="Disordered" evidence="1">
    <location>
        <begin position="322"/>
        <end position="344"/>
    </location>
</feature>
<feature type="region of interest" description="Disordered" evidence="1">
    <location>
        <begin position="614"/>
        <end position="640"/>
    </location>
</feature>
<keyword evidence="2" id="KW-1133">Transmembrane helix</keyword>
<evidence type="ECO:0000256" key="2">
    <source>
        <dbReference type="SAM" id="Phobius"/>
    </source>
</evidence>
<feature type="compositionally biased region" description="Basic and acidic residues" evidence="1">
    <location>
        <begin position="457"/>
        <end position="477"/>
    </location>
</feature>
<gene>
    <name evidence="3" type="ORF">Naga_100349g5</name>
</gene>
<feature type="transmembrane region" description="Helical" evidence="2">
    <location>
        <begin position="351"/>
        <end position="376"/>
    </location>
</feature>
<feature type="region of interest" description="Disordered" evidence="1">
    <location>
        <begin position="179"/>
        <end position="209"/>
    </location>
</feature>
<dbReference type="OrthoDB" id="10580322at2759"/>
<accession>W7T6Y1</accession>
<keyword evidence="4" id="KW-1185">Reference proteome</keyword>
<name>W7T6Y1_9STRA</name>
<keyword evidence="2" id="KW-0472">Membrane</keyword>
<feature type="region of interest" description="Disordered" evidence="1">
    <location>
        <begin position="397"/>
        <end position="481"/>
    </location>
</feature>
<dbReference type="EMBL" id="AZIL01002080">
    <property type="protein sequence ID" value="EWM22790.1"/>
    <property type="molecule type" value="Genomic_DNA"/>
</dbReference>
<evidence type="ECO:0000313" key="3">
    <source>
        <dbReference type="EMBL" id="EWM22790.1"/>
    </source>
</evidence>
<feature type="compositionally biased region" description="Basic and acidic residues" evidence="1">
    <location>
        <begin position="419"/>
        <end position="429"/>
    </location>
</feature>
<feature type="transmembrane region" description="Helical" evidence="2">
    <location>
        <begin position="74"/>
        <end position="94"/>
    </location>
</feature>
<proteinExistence type="predicted"/>